<evidence type="ECO:0000256" key="7">
    <source>
        <dbReference type="ARBA" id="ARBA00022692"/>
    </source>
</evidence>
<reference evidence="18" key="2">
    <citation type="submission" date="2020-02" db="EMBL/GenBank/DDBJ databases">
        <authorList>
            <person name="Gilchrist C.L.M."/>
            <person name="Chooi Y.-H."/>
        </authorList>
    </citation>
    <scope>NUCLEOTIDE SEQUENCE</scope>
    <source>
        <strain evidence="18">MST-FP2251</strain>
    </source>
</reference>
<evidence type="ECO:0000313" key="18">
    <source>
        <dbReference type="EMBL" id="KAF9889443.1"/>
    </source>
</evidence>
<dbReference type="GO" id="GO:0005576">
    <property type="term" value="C:extracellular region"/>
    <property type="evidence" value="ECO:0007669"/>
    <property type="project" value="UniProtKB-SubCell"/>
</dbReference>
<keyword evidence="10 15" id="KW-0472">Membrane</keyword>
<feature type="transmembrane region" description="Helical" evidence="15">
    <location>
        <begin position="165"/>
        <end position="192"/>
    </location>
</feature>
<comment type="subcellular location">
    <subcellularLocation>
        <location evidence="2">Membrane</location>
        <topology evidence="2">Lipid-anchor</topology>
        <topology evidence="2">GPI-anchor</topology>
    </subcellularLocation>
    <subcellularLocation>
        <location evidence="1">Membrane</location>
        <topology evidence="1">Multi-pass membrane protein</topology>
    </subcellularLocation>
    <subcellularLocation>
        <location evidence="3">Secreted</location>
    </subcellularLocation>
</comment>
<evidence type="ECO:0000256" key="10">
    <source>
        <dbReference type="ARBA" id="ARBA00023136"/>
    </source>
</evidence>
<keyword evidence="19" id="KW-1185">Reference proteome</keyword>
<feature type="disulfide bond" evidence="14">
    <location>
        <begin position="28"/>
        <end position="68"/>
    </location>
</feature>
<dbReference type="Proteomes" id="UP001194746">
    <property type="component" value="Unassembled WGS sequence"/>
</dbReference>
<name>A0AAD4CPI8_ASPNN</name>
<keyword evidence="6" id="KW-0325">Glycoprotein</keyword>
<feature type="domain" description="CFEM" evidence="17">
    <location>
        <begin position="1"/>
        <end position="110"/>
    </location>
</feature>
<evidence type="ECO:0000256" key="1">
    <source>
        <dbReference type="ARBA" id="ARBA00004141"/>
    </source>
</evidence>
<evidence type="ECO:0000256" key="11">
    <source>
        <dbReference type="ARBA" id="ARBA00023157"/>
    </source>
</evidence>
<feature type="binding site" description="axial binding residue" evidence="14">
    <location>
        <position position="46"/>
    </location>
    <ligand>
        <name>heme</name>
        <dbReference type="ChEBI" id="CHEBI:30413"/>
    </ligand>
    <ligandPart>
        <name>Fe</name>
        <dbReference type="ChEBI" id="CHEBI:18248"/>
    </ligandPart>
</feature>
<keyword evidence="9 15" id="KW-1133">Transmembrane helix</keyword>
<evidence type="ECO:0000256" key="16">
    <source>
        <dbReference type="SAM" id="SignalP"/>
    </source>
</evidence>
<dbReference type="PANTHER" id="PTHR33048">
    <property type="entry name" value="PTH11-LIKE INTEGRAL MEMBRANE PROTEIN (AFU_ORTHOLOGUE AFUA_5G11245)"/>
    <property type="match status" value="1"/>
</dbReference>
<feature type="transmembrane region" description="Helical" evidence="15">
    <location>
        <begin position="250"/>
        <end position="272"/>
    </location>
</feature>
<evidence type="ECO:0000256" key="6">
    <source>
        <dbReference type="ARBA" id="ARBA00022622"/>
    </source>
</evidence>
<evidence type="ECO:0000256" key="8">
    <source>
        <dbReference type="ARBA" id="ARBA00022729"/>
    </source>
</evidence>
<comment type="caution">
    <text evidence="18">The sequence shown here is derived from an EMBL/GenBank/DDBJ whole genome shotgun (WGS) entry which is preliminary data.</text>
</comment>
<comment type="similarity">
    <text evidence="13">Belongs to the SAT4 family.</text>
</comment>
<feature type="disulfide bond" evidence="14">
    <location>
        <begin position="32"/>
        <end position="63"/>
    </location>
</feature>
<keyword evidence="7 15" id="KW-0812">Transmembrane</keyword>
<dbReference type="InterPro" id="IPR049326">
    <property type="entry name" value="Rhodopsin_dom_fungi"/>
</dbReference>
<keyword evidence="5" id="KW-0964">Secreted</keyword>
<reference evidence="18" key="1">
    <citation type="journal article" date="2019" name="Beilstein J. Org. Chem.">
        <title>Nanangenines: drimane sesquiterpenoids as the dominant metabolite cohort of a novel Australian fungus, Aspergillus nanangensis.</title>
        <authorList>
            <person name="Lacey H.J."/>
            <person name="Gilchrist C.L.M."/>
            <person name="Crombie A."/>
            <person name="Kalaitzis J.A."/>
            <person name="Vuong D."/>
            <person name="Rutledge P.J."/>
            <person name="Turner P."/>
            <person name="Pitt J.I."/>
            <person name="Lacey E."/>
            <person name="Chooi Y.H."/>
            <person name="Piggott A.M."/>
        </authorList>
    </citation>
    <scope>NUCLEOTIDE SEQUENCE</scope>
    <source>
        <strain evidence="18">MST-FP2251</strain>
    </source>
</reference>
<keyword evidence="12" id="KW-0449">Lipoprotein</keyword>
<accession>A0AAD4CPI8</accession>
<dbReference type="InterPro" id="IPR052337">
    <property type="entry name" value="SAT4-like"/>
</dbReference>
<proteinExistence type="inferred from homology"/>
<dbReference type="InterPro" id="IPR008427">
    <property type="entry name" value="Extracellular_membr_CFEM_dom"/>
</dbReference>
<gene>
    <name evidence="18" type="ORF">FE257_007345</name>
</gene>
<keyword evidence="11 14" id="KW-1015">Disulfide bond</keyword>
<dbReference type="GO" id="GO:0046872">
    <property type="term" value="F:metal ion binding"/>
    <property type="evidence" value="ECO:0007669"/>
    <property type="project" value="UniProtKB-UniRule"/>
</dbReference>
<feature type="transmembrane region" description="Helical" evidence="15">
    <location>
        <begin position="284"/>
        <end position="304"/>
    </location>
</feature>
<dbReference type="PANTHER" id="PTHR33048:SF47">
    <property type="entry name" value="INTEGRAL MEMBRANE PROTEIN-RELATED"/>
    <property type="match status" value="1"/>
</dbReference>
<feature type="transmembrane region" description="Helical" evidence="15">
    <location>
        <begin position="204"/>
        <end position="230"/>
    </location>
</feature>
<evidence type="ECO:0000256" key="15">
    <source>
        <dbReference type="SAM" id="Phobius"/>
    </source>
</evidence>
<evidence type="ECO:0000256" key="13">
    <source>
        <dbReference type="ARBA" id="ARBA00038359"/>
    </source>
</evidence>
<feature type="signal peptide" evidence="16">
    <location>
        <begin position="1"/>
        <end position="18"/>
    </location>
</feature>
<organism evidence="18 19">
    <name type="scientific">Aspergillus nanangensis</name>
    <dbReference type="NCBI Taxonomy" id="2582783"/>
    <lineage>
        <taxon>Eukaryota</taxon>
        <taxon>Fungi</taxon>
        <taxon>Dikarya</taxon>
        <taxon>Ascomycota</taxon>
        <taxon>Pezizomycotina</taxon>
        <taxon>Eurotiomycetes</taxon>
        <taxon>Eurotiomycetidae</taxon>
        <taxon>Eurotiales</taxon>
        <taxon>Aspergillaceae</taxon>
        <taxon>Aspergillus</taxon>
        <taxon>Aspergillus subgen. Circumdati</taxon>
    </lineage>
</organism>
<dbReference type="GO" id="GO:0098552">
    <property type="term" value="C:side of membrane"/>
    <property type="evidence" value="ECO:0007669"/>
    <property type="project" value="UniProtKB-KW"/>
</dbReference>
<evidence type="ECO:0000259" key="17">
    <source>
        <dbReference type="PROSITE" id="PS52012"/>
    </source>
</evidence>
<evidence type="ECO:0000256" key="3">
    <source>
        <dbReference type="ARBA" id="ARBA00004613"/>
    </source>
</evidence>
<dbReference type="Pfam" id="PF20684">
    <property type="entry name" value="Fung_rhodopsin"/>
    <property type="match status" value="1"/>
</dbReference>
<evidence type="ECO:0000256" key="14">
    <source>
        <dbReference type="PROSITE-ProRule" id="PRU01356"/>
    </source>
</evidence>
<comment type="similarity">
    <text evidence="4">Belongs to the RBT5 family.</text>
</comment>
<evidence type="ECO:0000256" key="2">
    <source>
        <dbReference type="ARBA" id="ARBA00004589"/>
    </source>
</evidence>
<keyword evidence="14" id="KW-0408">Iron</keyword>
<protein>
    <recommendedName>
        <fullName evidence="17">CFEM domain-containing protein</fullName>
    </recommendedName>
</protein>
<keyword evidence="6" id="KW-0336">GPI-anchor</keyword>
<keyword evidence="8 16" id="KW-0732">Signal</keyword>
<sequence length="411" mass="45433">MILLRRLVVFALAITATAVSQPKQMPACGAQCLSTGLTASSCDPKDAPCICQDDILQSNVSTCVVMSCTIKEALLARNMSSTMCQLPVRDISDITPNITSVFMSLGIVATFMRCLQFKKHFGAEDIFAVLALLAAVAMGALEYPMAKDGMGRDIWTIEPENISRIIKFTWIVEMLYIAIMSWIKLAFLCLYLRIFPNEGLRKVIFVLMALVSGFFFAFLIGIALNCIPVSHIWTGWTGETEGECLNFNSFGIACSVINIALDLAVIGLPLREIQKLSLSLAKKLLLMGMFGAGFFITIVSILRLKVVIDFANTTNATYDNVPTAYWSVIECFSAVICVNMPAIRRVFKKLTASCFGTTETESYHDPSDSPVRVMKRRATELSILKTVNTSVHSERRCDESDKVQLVERNKT</sequence>
<dbReference type="Pfam" id="PF05730">
    <property type="entry name" value="CFEM"/>
    <property type="match status" value="1"/>
</dbReference>
<keyword evidence="14" id="KW-0479">Metal-binding</keyword>
<dbReference type="AlphaFoldDB" id="A0AAD4CPI8"/>
<evidence type="ECO:0000256" key="9">
    <source>
        <dbReference type="ARBA" id="ARBA00022989"/>
    </source>
</evidence>
<feature type="disulfide bond" evidence="14">
    <location>
        <begin position="42"/>
        <end position="49"/>
    </location>
</feature>
<feature type="chain" id="PRO_5041939509" description="CFEM domain-containing protein" evidence="16">
    <location>
        <begin position="19"/>
        <end position="411"/>
    </location>
</feature>
<evidence type="ECO:0000313" key="19">
    <source>
        <dbReference type="Proteomes" id="UP001194746"/>
    </source>
</evidence>
<dbReference type="EMBL" id="VCAU01000036">
    <property type="protein sequence ID" value="KAF9889443.1"/>
    <property type="molecule type" value="Genomic_DNA"/>
</dbReference>
<keyword evidence="14" id="KW-0349">Heme</keyword>
<dbReference type="SMART" id="SM00747">
    <property type="entry name" value="CFEM"/>
    <property type="match status" value="1"/>
</dbReference>
<feature type="transmembrane region" description="Helical" evidence="15">
    <location>
        <begin position="126"/>
        <end position="145"/>
    </location>
</feature>
<feature type="disulfide bond" evidence="14">
    <location>
        <begin position="51"/>
        <end position="84"/>
    </location>
</feature>
<evidence type="ECO:0000256" key="12">
    <source>
        <dbReference type="ARBA" id="ARBA00023288"/>
    </source>
</evidence>
<evidence type="ECO:0000256" key="5">
    <source>
        <dbReference type="ARBA" id="ARBA00022525"/>
    </source>
</evidence>
<dbReference type="PROSITE" id="PS52012">
    <property type="entry name" value="CFEM"/>
    <property type="match status" value="1"/>
</dbReference>
<evidence type="ECO:0000256" key="4">
    <source>
        <dbReference type="ARBA" id="ARBA00010031"/>
    </source>
</evidence>
<feature type="transmembrane region" description="Helical" evidence="15">
    <location>
        <begin position="324"/>
        <end position="343"/>
    </location>
</feature>